<keyword evidence="3" id="KW-1185">Reference proteome</keyword>
<feature type="transmembrane region" description="Helical" evidence="1">
    <location>
        <begin position="154"/>
        <end position="182"/>
    </location>
</feature>
<feature type="transmembrane region" description="Helical" evidence="1">
    <location>
        <begin position="95"/>
        <end position="113"/>
    </location>
</feature>
<evidence type="ECO:0008006" key="4">
    <source>
        <dbReference type="Google" id="ProtNLM"/>
    </source>
</evidence>
<dbReference type="EMBL" id="WJEE01000009">
    <property type="protein sequence ID" value="MRI65913.1"/>
    <property type="molecule type" value="Genomic_DNA"/>
</dbReference>
<dbReference type="InterPro" id="IPR008875">
    <property type="entry name" value="TraX"/>
</dbReference>
<evidence type="ECO:0000313" key="2">
    <source>
        <dbReference type="EMBL" id="MRI65913.1"/>
    </source>
</evidence>
<protein>
    <recommendedName>
        <fullName evidence="4">Conjugal transfer protein TraX</fullName>
    </recommendedName>
</protein>
<dbReference type="AlphaFoldDB" id="A0A6N7QV02"/>
<sequence>MSNTKLKIIALTAMVIDHIGYFIPDMPDWFHWLGRLAAPIFIYCIIIGYKHTSNIKKYLVRLYVFAFGMGVMNMIINQIVHYYERREAIYVDYYLTNNFLAPLFLVGLLIMLLDQRQTKYLLYFFVWQIISTFLSITLVEKYSLLSLNDLTATYMFFGTIFGNVLLTEGGILFIVLGILFYLTNKNKGVVAVGYLLFSLIIFVIPLKWRGGIGGGISNILFPFEDTQWLMIFALPLILLYNGNRGKGAKYFFYIFYPVHIVILYFIHLWMLNSAPI</sequence>
<feature type="transmembrane region" description="Helical" evidence="1">
    <location>
        <begin position="226"/>
        <end position="243"/>
    </location>
</feature>
<name>A0A6N7QV02_9BACI</name>
<evidence type="ECO:0000313" key="3">
    <source>
        <dbReference type="Proteomes" id="UP000435187"/>
    </source>
</evidence>
<evidence type="ECO:0000256" key="1">
    <source>
        <dbReference type="SAM" id="Phobius"/>
    </source>
</evidence>
<keyword evidence="1" id="KW-1133">Transmembrane helix</keyword>
<reference evidence="2 3" key="1">
    <citation type="submission" date="2019-10" db="EMBL/GenBank/DDBJ databases">
        <title>Gracilibacillus salitolerans sp. nov., a moderate halophile isolated from a saline soil in northwest China.</title>
        <authorList>
            <person name="Gan L."/>
        </authorList>
    </citation>
    <scope>NUCLEOTIDE SEQUENCE [LARGE SCALE GENOMIC DNA]</scope>
    <source>
        <strain evidence="2 3">TP2-8</strain>
    </source>
</reference>
<accession>A0A6N7QV02</accession>
<feature type="transmembrane region" description="Helical" evidence="1">
    <location>
        <begin position="250"/>
        <end position="270"/>
    </location>
</feature>
<feature type="transmembrane region" description="Helical" evidence="1">
    <location>
        <begin position="120"/>
        <end position="139"/>
    </location>
</feature>
<feature type="transmembrane region" description="Helical" evidence="1">
    <location>
        <begin position="29"/>
        <end position="49"/>
    </location>
</feature>
<feature type="transmembrane region" description="Helical" evidence="1">
    <location>
        <begin position="189"/>
        <end position="206"/>
    </location>
</feature>
<keyword evidence="1" id="KW-0472">Membrane</keyword>
<proteinExistence type="predicted"/>
<keyword evidence="1" id="KW-0812">Transmembrane</keyword>
<gene>
    <name evidence="2" type="ORF">GH885_06075</name>
</gene>
<organism evidence="2 3">
    <name type="scientific">Gracilibacillus thailandensis</name>
    <dbReference type="NCBI Taxonomy" id="563735"/>
    <lineage>
        <taxon>Bacteria</taxon>
        <taxon>Bacillati</taxon>
        <taxon>Bacillota</taxon>
        <taxon>Bacilli</taxon>
        <taxon>Bacillales</taxon>
        <taxon>Bacillaceae</taxon>
        <taxon>Gracilibacillus</taxon>
    </lineage>
</organism>
<comment type="caution">
    <text evidence="2">The sequence shown here is derived from an EMBL/GenBank/DDBJ whole genome shotgun (WGS) entry which is preliminary data.</text>
</comment>
<dbReference type="Proteomes" id="UP000435187">
    <property type="component" value="Unassembled WGS sequence"/>
</dbReference>
<feature type="transmembrane region" description="Helical" evidence="1">
    <location>
        <begin position="61"/>
        <end position="83"/>
    </location>
</feature>
<feature type="transmembrane region" description="Helical" evidence="1">
    <location>
        <begin position="7"/>
        <end position="23"/>
    </location>
</feature>
<dbReference type="Pfam" id="PF05857">
    <property type="entry name" value="TraX"/>
    <property type="match status" value="1"/>
</dbReference>
<dbReference type="RefSeq" id="WP_153834685.1">
    <property type="nucleotide sequence ID" value="NZ_JBHUMW010000018.1"/>
</dbReference>